<dbReference type="InterPro" id="IPR044562">
    <property type="entry name" value="CAR1-11"/>
</dbReference>
<comment type="caution">
    <text evidence="13">The sequence shown here is derived from an EMBL/GenBank/DDBJ whole genome shotgun (WGS) entry which is preliminary data.</text>
</comment>
<dbReference type="Proteomes" id="UP001229421">
    <property type="component" value="Unassembled WGS sequence"/>
</dbReference>
<dbReference type="AlphaFoldDB" id="A0AAD8K4Z9"/>
<dbReference type="InterPro" id="IPR035892">
    <property type="entry name" value="C2_domain_sf"/>
</dbReference>
<name>A0AAD8K4Z9_TARER</name>
<keyword evidence="7" id="KW-0106">Calcium</keyword>
<dbReference type="GO" id="GO:0009738">
    <property type="term" value="P:abscisic acid-activated signaling pathway"/>
    <property type="evidence" value="ECO:0007669"/>
    <property type="project" value="UniProtKB-KW"/>
</dbReference>
<sequence>MEGVMGLLKLRVKKGINLAVRDTKTSDPYLVATLDTQKTKTKVIKGNCNPVWNDELTLTVRDPKAPIHIAVYDKDRFSNDDSMGVAEIDVKPYIECLRTGLNMKNVTNGTTLERVQPGKHNFLADESSIIWENGKIVQDMVLRLREVECGEVLIQIEMVPLPGRKLNV</sequence>
<evidence type="ECO:0000256" key="1">
    <source>
        <dbReference type="ARBA" id="ARBA00004123"/>
    </source>
</evidence>
<keyword evidence="14" id="KW-1185">Reference proteome</keyword>
<evidence type="ECO:0000256" key="4">
    <source>
        <dbReference type="ARBA" id="ARBA00022475"/>
    </source>
</evidence>
<evidence type="ECO:0000256" key="11">
    <source>
        <dbReference type="ARBA" id="ARBA00024037"/>
    </source>
</evidence>
<dbReference type="InterPro" id="IPR000008">
    <property type="entry name" value="C2_dom"/>
</dbReference>
<protein>
    <recommendedName>
        <fullName evidence="12">C2 domain-containing protein</fullName>
    </recommendedName>
</protein>
<dbReference type="Pfam" id="PF00168">
    <property type="entry name" value="C2"/>
    <property type="match status" value="1"/>
</dbReference>
<keyword evidence="9" id="KW-0472">Membrane</keyword>
<evidence type="ECO:0000259" key="12">
    <source>
        <dbReference type="PROSITE" id="PS50004"/>
    </source>
</evidence>
<evidence type="ECO:0000313" key="13">
    <source>
        <dbReference type="EMBL" id="KAK1416053.1"/>
    </source>
</evidence>
<evidence type="ECO:0000256" key="2">
    <source>
        <dbReference type="ARBA" id="ARBA00004236"/>
    </source>
</evidence>
<dbReference type="PANTHER" id="PTHR45933">
    <property type="entry name" value="PROTEIN C2-DOMAIN ABA-RELATED 4"/>
    <property type="match status" value="1"/>
</dbReference>
<dbReference type="SUPFAM" id="SSF49562">
    <property type="entry name" value="C2 domain (Calcium/lipid-binding domain, CaLB)"/>
    <property type="match status" value="1"/>
</dbReference>
<reference evidence="13" key="1">
    <citation type="journal article" date="2023" name="bioRxiv">
        <title>Improved chromosome-level genome assembly for marigold (Tagetes erecta).</title>
        <authorList>
            <person name="Jiang F."/>
            <person name="Yuan L."/>
            <person name="Wang S."/>
            <person name="Wang H."/>
            <person name="Xu D."/>
            <person name="Wang A."/>
            <person name="Fan W."/>
        </authorList>
    </citation>
    <scope>NUCLEOTIDE SEQUENCE</scope>
    <source>
        <strain evidence="13">WSJ</strain>
        <tissue evidence="13">Leaf</tissue>
    </source>
</reference>
<accession>A0AAD8K4Z9</accession>
<keyword evidence="3" id="KW-0343">GTPase activation</keyword>
<organism evidence="13 14">
    <name type="scientific">Tagetes erecta</name>
    <name type="common">African marigold</name>
    <dbReference type="NCBI Taxonomy" id="13708"/>
    <lineage>
        <taxon>Eukaryota</taxon>
        <taxon>Viridiplantae</taxon>
        <taxon>Streptophyta</taxon>
        <taxon>Embryophyta</taxon>
        <taxon>Tracheophyta</taxon>
        <taxon>Spermatophyta</taxon>
        <taxon>Magnoliopsida</taxon>
        <taxon>eudicotyledons</taxon>
        <taxon>Gunneridae</taxon>
        <taxon>Pentapetalae</taxon>
        <taxon>asterids</taxon>
        <taxon>campanulids</taxon>
        <taxon>Asterales</taxon>
        <taxon>Asteraceae</taxon>
        <taxon>Asteroideae</taxon>
        <taxon>Heliantheae alliance</taxon>
        <taxon>Tageteae</taxon>
        <taxon>Tagetes</taxon>
    </lineage>
</organism>
<evidence type="ECO:0000256" key="6">
    <source>
        <dbReference type="ARBA" id="ARBA00022723"/>
    </source>
</evidence>
<evidence type="ECO:0000256" key="8">
    <source>
        <dbReference type="ARBA" id="ARBA00023121"/>
    </source>
</evidence>
<evidence type="ECO:0000256" key="9">
    <source>
        <dbReference type="ARBA" id="ARBA00023136"/>
    </source>
</evidence>
<dbReference type="CDD" id="cd04038">
    <property type="entry name" value="C2_ArfGAP"/>
    <property type="match status" value="1"/>
</dbReference>
<evidence type="ECO:0000256" key="3">
    <source>
        <dbReference type="ARBA" id="ARBA00022468"/>
    </source>
</evidence>
<dbReference type="GO" id="GO:0005096">
    <property type="term" value="F:GTPase activator activity"/>
    <property type="evidence" value="ECO:0007669"/>
    <property type="project" value="UniProtKB-KW"/>
</dbReference>
<dbReference type="GO" id="GO:0046872">
    <property type="term" value="F:metal ion binding"/>
    <property type="evidence" value="ECO:0007669"/>
    <property type="project" value="UniProtKB-KW"/>
</dbReference>
<comment type="similarity">
    <text evidence="11">Belongs to the plant CAR protein family.</text>
</comment>
<proteinExistence type="inferred from homology"/>
<dbReference type="EMBL" id="JAUHHV010000008">
    <property type="protein sequence ID" value="KAK1416053.1"/>
    <property type="molecule type" value="Genomic_DNA"/>
</dbReference>
<comment type="subcellular location">
    <subcellularLocation>
        <location evidence="2">Cell membrane</location>
    </subcellularLocation>
    <subcellularLocation>
        <location evidence="1">Nucleus</location>
    </subcellularLocation>
</comment>
<gene>
    <name evidence="13" type="ORF">QVD17_31841</name>
</gene>
<evidence type="ECO:0000256" key="5">
    <source>
        <dbReference type="ARBA" id="ARBA00022682"/>
    </source>
</evidence>
<dbReference type="Gene3D" id="2.60.40.150">
    <property type="entry name" value="C2 domain"/>
    <property type="match status" value="1"/>
</dbReference>
<keyword evidence="5" id="KW-0938">Abscisic acid signaling pathway</keyword>
<dbReference type="SMART" id="SM00239">
    <property type="entry name" value="C2"/>
    <property type="match status" value="1"/>
</dbReference>
<evidence type="ECO:0000256" key="7">
    <source>
        <dbReference type="ARBA" id="ARBA00022837"/>
    </source>
</evidence>
<keyword evidence="4" id="KW-1003">Cell membrane</keyword>
<evidence type="ECO:0000256" key="10">
    <source>
        <dbReference type="ARBA" id="ARBA00023242"/>
    </source>
</evidence>
<dbReference type="GO" id="GO:0005886">
    <property type="term" value="C:plasma membrane"/>
    <property type="evidence" value="ECO:0007669"/>
    <property type="project" value="UniProtKB-SubCell"/>
</dbReference>
<dbReference type="PANTHER" id="PTHR45933:SF12">
    <property type="entry name" value="PROTEIN C2-DOMAIN ABA-RELATED 9"/>
    <property type="match status" value="1"/>
</dbReference>
<keyword evidence="6" id="KW-0479">Metal-binding</keyword>
<dbReference type="PROSITE" id="PS50004">
    <property type="entry name" value="C2"/>
    <property type="match status" value="1"/>
</dbReference>
<dbReference type="GO" id="GO:0008289">
    <property type="term" value="F:lipid binding"/>
    <property type="evidence" value="ECO:0007669"/>
    <property type="project" value="UniProtKB-KW"/>
</dbReference>
<feature type="domain" description="C2" evidence="12">
    <location>
        <begin position="1"/>
        <end position="103"/>
    </location>
</feature>
<keyword evidence="10" id="KW-0539">Nucleus</keyword>
<keyword evidence="8" id="KW-0446">Lipid-binding</keyword>
<dbReference type="GO" id="GO:0005634">
    <property type="term" value="C:nucleus"/>
    <property type="evidence" value="ECO:0007669"/>
    <property type="project" value="UniProtKB-SubCell"/>
</dbReference>
<evidence type="ECO:0000313" key="14">
    <source>
        <dbReference type="Proteomes" id="UP001229421"/>
    </source>
</evidence>